<feature type="transmembrane region" description="Helical" evidence="1">
    <location>
        <begin position="259"/>
        <end position="277"/>
    </location>
</feature>
<protein>
    <submittedName>
        <fullName evidence="2">Uncharacterized protein</fullName>
    </submittedName>
</protein>
<proteinExistence type="predicted"/>
<keyword evidence="1" id="KW-1133">Transmembrane helix</keyword>
<organism evidence="2 3">
    <name type="scientific">Algoriphagus sediminis</name>
    <dbReference type="NCBI Taxonomy" id="3057113"/>
    <lineage>
        <taxon>Bacteria</taxon>
        <taxon>Pseudomonadati</taxon>
        <taxon>Bacteroidota</taxon>
        <taxon>Cytophagia</taxon>
        <taxon>Cytophagales</taxon>
        <taxon>Cyclobacteriaceae</taxon>
        <taxon>Algoriphagus</taxon>
    </lineage>
</organism>
<evidence type="ECO:0000313" key="3">
    <source>
        <dbReference type="Proteomes" id="UP001171916"/>
    </source>
</evidence>
<keyword evidence="1" id="KW-0472">Membrane</keyword>
<sequence length="295" mass="33080">MDFSAILNLVIGLIFVYFLLSLACSTVQELIAQYLDLRANNLENWLKSAFKENKLGEKFLEHRLIDGLTPAGRKASYIPSKVFSGVLLDLVNDKEEPYTINSIKDSIKNSELPEDLKRQLLQTISEAGNGLEELRKNIEGWFNDCMTRIAGTYKKKAQIFLIIISTITVVSFNIDSIQIIQYLYNHPAESEALANTISENIEDLKLEPRDSVYENSTTEQKIESNIKELERIKGEIESAKIPFGWGTNSAVETNLLNKILGLFLSVVAGIVGAPFWFDTLNKVVNLRSAGSKPES</sequence>
<keyword evidence="3" id="KW-1185">Reference proteome</keyword>
<gene>
    <name evidence="2" type="ORF">QVH07_00700</name>
</gene>
<dbReference type="EMBL" id="JAUEPH010000001">
    <property type="protein sequence ID" value="MDN3202638.1"/>
    <property type="molecule type" value="Genomic_DNA"/>
</dbReference>
<feature type="transmembrane region" description="Helical" evidence="1">
    <location>
        <begin position="6"/>
        <end position="27"/>
    </location>
</feature>
<evidence type="ECO:0000256" key="1">
    <source>
        <dbReference type="SAM" id="Phobius"/>
    </source>
</evidence>
<comment type="caution">
    <text evidence="2">The sequence shown here is derived from an EMBL/GenBank/DDBJ whole genome shotgun (WGS) entry which is preliminary data.</text>
</comment>
<accession>A0ABT7Y7Z4</accession>
<reference evidence="2" key="1">
    <citation type="submission" date="2023-06" db="EMBL/GenBank/DDBJ databases">
        <title>Robiginitalea aurantiacus sp. nov. and Algoriphagus sediminis sp. nov., isolated from coastal sediment.</title>
        <authorList>
            <person name="Zhou Z.Y."/>
            <person name="An J."/>
            <person name="Jia Y.W."/>
            <person name="Du Z.J."/>
        </authorList>
    </citation>
    <scope>NUCLEOTIDE SEQUENCE</scope>
    <source>
        <strain evidence="2">C2-7</strain>
    </source>
</reference>
<evidence type="ECO:0000313" key="2">
    <source>
        <dbReference type="EMBL" id="MDN3202638.1"/>
    </source>
</evidence>
<name>A0ABT7Y7Z4_9BACT</name>
<feature type="transmembrane region" description="Helical" evidence="1">
    <location>
        <begin position="159"/>
        <end position="184"/>
    </location>
</feature>
<keyword evidence="1" id="KW-0812">Transmembrane</keyword>
<dbReference type="RefSeq" id="WP_289998185.1">
    <property type="nucleotide sequence ID" value="NZ_JAUEPH010000001.1"/>
</dbReference>
<dbReference type="Proteomes" id="UP001171916">
    <property type="component" value="Unassembled WGS sequence"/>
</dbReference>